<dbReference type="InterPro" id="IPR011009">
    <property type="entry name" value="Kinase-like_dom_sf"/>
</dbReference>
<dbReference type="OrthoDB" id="3030888at2759"/>
<dbReference type="AlphaFoldDB" id="A0A0C3CS81"/>
<keyword evidence="4" id="KW-1185">Reference proteome</keyword>
<evidence type="ECO:0000256" key="1">
    <source>
        <dbReference type="SAM" id="MobiDB-lite"/>
    </source>
</evidence>
<dbReference type="Gene3D" id="1.10.510.10">
    <property type="entry name" value="Transferase(Phosphotransferase) domain 1"/>
    <property type="match status" value="1"/>
</dbReference>
<dbReference type="SUPFAM" id="SSF56112">
    <property type="entry name" value="Protein kinase-like (PK-like)"/>
    <property type="match status" value="1"/>
</dbReference>
<gene>
    <name evidence="3" type="ORF">M413DRAFT_23255</name>
</gene>
<feature type="compositionally biased region" description="Basic and acidic residues" evidence="1">
    <location>
        <begin position="35"/>
        <end position="46"/>
    </location>
</feature>
<dbReference type="PROSITE" id="PS50011">
    <property type="entry name" value="PROTEIN_KINASE_DOM"/>
    <property type="match status" value="1"/>
</dbReference>
<accession>A0A0C3CS81</accession>
<dbReference type="GO" id="GO:0005524">
    <property type="term" value="F:ATP binding"/>
    <property type="evidence" value="ECO:0007669"/>
    <property type="project" value="InterPro"/>
</dbReference>
<name>A0A0C3CS81_HEBCY</name>
<dbReference type="STRING" id="686832.A0A0C3CS81"/>
<sequence>MFFAVAARAVASAAAIGQSVVSFIFPQPPPPPSLQHEDSERDDKSENGSTEASFKGAIFRKPANENEEGIYRILESHPRILRYLGKDPLTGQILLPSLRNGDLFSHLSAHSDIPLATRLTWAIEIAQGVAHLHARDVIWADPHLQNVLLTDDYHAVLCDFGRSIHKASHYYNFTKGPPPIYICPIGYGYRTPRRTDIFGLGVILFVLLSERFPFHRDISPSLQEQTAIMQKHDEIFSALGVFDKLPPWLDSYFGDVVNKCFTLEYQSADTLVTELEAAFSRWCRNTEHWNHLLNPDFYNTSIEL</sequence>
<feature type="domain" description="Protein kinase" evidence="2">
    <location>
        <begin position="1"/>
        <end position="280"/>
    </location>
</feature>
<dbReference type="SMART" id="SM00220">
    <property type="entry name" value="S_TKc"/>
    <property type="match status" value="1"/>
</dbReference>
<evidence type="ECO:0000313" key="4">
    <source>
        <dbReference type="Proteomes" id="UP000053424"/>
    </source>
</evidence>
<organism evidence="3 4">
    <name type="scientific">Hebeloma cylindrosporum</name>
    <dbReference type="NCBI Taxonomy" id="76867"/>
    <lineage>
        <taxon>Eukaryota</taxon>
        <taxon>Fungi</taxon>
        <taxon>Dikarya</taxon>
        <taxon>Basidiomycota</taxon>
        <taxon>Agaricomycotina</taxon>
        <taxon>Agaricomycetes</taxon>
        <taxon>Agaricomycetidae</taxon>
        <taxon>Agaricales</taxon>
        <taxon>Agaricineae</taxon>
        <taxon>Hymenogastraceae</taxon>
        <taxon>Hebeloma</taxon>
    </lineage>
</organism>
<proteinExistence type="predicted"/>
<dbReference type="Pfam" id="PF00069">
    <property type="entry name" value="Pkinase"/>
    <property type="match status" value="1"/>
</dbReference>
<dbReference type="HOGENOM" id="CLU_068920_0_0_1"/>
<dbReference type="PANTHER" id="PTHR44329">
    <property type="entry name" value="SERINE/THREONINE-PROTEIN KINASE TNNI3K-RELATED"/>
    <property type="match status" value="1"/>
</dbReference>
<reference evidence="3 4" key="1">
    <citation type="submission" date="2014-04" db="EMBL/GenBank/DDBJ databases">
        <authorList>
            <consortium name="DOE Joint Genome Institute"/>
            <person name="Kuo A."/>
            <person name="Gay G."/>
            <person name="Dore J."/>
            <person name="Kohler A."/>
            <person name="Nagy L.G."/>
            <person name="Floudas D."/>
            <person name="Copeland A."/>
            <person name="Barry K.W."/>
            <person name="Cichocki N."/>
            <person name="Veneault-Fourrey C."/>
            <person name="LaButti K."/>
            <person name="Lindquist E.A."/>
            <person name="Lipzen A."/>
            <person name="Lundell T."/>
            <person name="Morin E."/>
            <person name="Murat C."/>
            <person name="Sun H."/>
            <person name="Tunlid A."/>
            <person name="Henrissat B."/>
            <person name="Grigoriev I.V."/>
            <person name="Hibbett D.S."/>
            <person name="Martin F."/>
            <person name="Nordberg H.P."/>
            <person name="Cantor M.N."/>
            <person name="Hua S.X."/>
        </authorList>
    </citation>
    <scope>NUCLEOTIDE SEQUENCE [LARGE SCALE GENOMIC DNA]</scope>
    <source>
        <strain evidence="4">h7</strain>
    </source>
</reference>
<reference evidence="4" key="2">
    <citation type="submission" date="2015-01" db="EMBL/GenBank/DDBJ databases">
        <title>Evolutionary Origins and Diversification of the Mycorrhizal Mutualists.</title>
        <authorList>
            <consortium name="DOE Joint Genome Institute"/>
            <consortium name="Mycorrhizal Genomics Consortium"/>
            <person name="Kohler A."/>
            <person name="Kuo A."/>
            <person name="Nagy L.G."/>
            <person name="Floudas D."/>
            <person name="Copeland A."/>
            <person name="Barry K.W."/>
            <person name="Cichocki N."/>
            <person name="Veneault-Fourrey C."/>
            <person name="LaButti K."/>
            <person name="Lindquist E.A."/>
            <person name="Lipzen A."/>
            <person name="Lundell T."/>
            <person name="Morin E."/>
            <person name="Murat C."/>
            <person name="Riley R."/>
            <person name="Ohm R."/>
            <person name="Sun H."/>
            <person name="Tunlid A."/>
            <person name="Henrissat B."/>
            <person name="Grigoriev I.V."/>
            <person name="Hibbett D.S."/>
            <person name="Martin F."/>
        </authorList>
    </citation>
    <scope>NUCLEOTIDE SEQUENCE [LARGE SCALE GENOMIC DNA]</scope>
    <source>
        <strain evidence="4">h7</strain>
    </source>
</reference>
<dbReference type="EMBL" id="KN831770">
    <property type="protein sequence ID" value="KIM46934.1"/>
    <property type="molecule type" value="Genomic_DNA"/>
</dbReference>
<protein>
    <recommendedName>
        <fullName evidence="2">Protein kinase domain-containing protein</fullName>
    </recommendedName>
</protein>
<dbReference type="Proteomes" id="UP000053424">
    <property type="component" value="Unassembled WGS sequence"/>
</dbReference>
<dbReference type="InterPro" id="IPR051681">
    <property type="entry name" value="Ser/Thr_Kinases-Pseudokinases"/>
</dbReference>
<evidence type="ECO:0000313" key="3">
    <source>
        <dbReference type="EMBL" id="KIM46934.1"/>
    </source>
</evidence>
<evidence type="ECO:0000259" key="2">
    <source>
        <dbReference type="PROSITE" id="PS50011"/>
    </source>
</evidence>
<feature type="region of interest" description="Disordered" evidence="1">
    <location>
        <begin position="27"/>
        <end position="57"/>
    </location>
</feature>
<dbReference type="InterPro" id="IPR000719">
    <property type="entry name" value="Prot_kinase_dom"/>
</dbReference>
<dbReference type="GO" id="GO:0004674">
    <property type="term" value="F:protein serine/threonine kinase activity"/>
    <property type="evidence" value="ECO:0007669"/>
    <property type="project" value="TreeGrafter"/>
</dbReference>